<sequence length="605" mass="67558">MPPKRKTKRGARVAKASRVPKSGGWTLPHGLALPPPTSGQLKNNGDTDTEPAQKQLNLKTTKSVTQPNKTQAGINHEAPDATEKRITTEASELPSEGLSKPPDTDEALKDYYVATRVYDGEEVERIRMKTSVKDRTPYEKKVLVPYKTTPFPKFQGPSAEDCTKVHSLLVKEHGPCPQPAEIPPPSLKVAGCGQVRQVCDALLRTVLSTNTQFDNADKAVQGLHQAIGTVTENLQLDPEEYPGLKDCLDYSRLRALPLKAVQQAIEKGGNHIEKGINIKATIDQIYNINAERAESFRGETADNPATVLAAELLSEQQKQQEIWMFDQGILHLEYLRALSEKDAMNELMAFRGVGVKVAACILLFCMQKPVFAIDTHCFRIAKWLGWVPRGLKKGGEDEAFAHLDSTVPDHLKYDLHQQFIRHGQFCLKCKTNSNKGWADWEKTVCPLEDLLQRTGKEKPPPKLKAKKSGEASGEEQGEEQENEEERLEARTPKKRGRQQKDEDSDFEEPAKRARKQKKASVELKPEQRPAKHATRSTRNSRKAVVEEVPEAQMKDETALGLAEIDVAEAMLNPILRQELATKTEADDESSDLSEHSDSEFTEFNQ</sequence>
<feature type="region of interest" description="Disordered" evidence="1">
    <location>
        <begin position="578"/>
        <end position="605"/>
    </location>
</feature>
<feature type="compositionally biased region" description="Basic residues" evidence="1">
    <location>
        <begin position="1"/>
        <end position="12"/>
    </location>
</feature>
<feature type="region of interest" description="Disordered" evidence="1">
    <location>
        <begin position="1"/>
        <end position="83"/>
    </location>
</feature>
<evidence type="ECO:0000256" key="1">
    <source>
        <dbReference type="SAM" id="MobiDB-lite"/>
    </source>
</evidence>
<evidence type="ECO:0000259" key="2">
    <source>
        <dbReference type="SMART" id="SM00478"/>
    </source>
</evidence>
<proteinExistence type="predicted"/>
<dbReference type="CDD" id="cd00056">
    <property type="entry name" value="ENDO3c"/>
    <property type="match status" value="1"/>
</dbReference>
<feature type="compositionally biased region" description="Basic residues" evidence="1">
    <location>
        <begin position="530"/>
        <end position="541"/>
    </location>
</feature>
<protein>
    <recommendedName>
        <fullName evidence="2">HhH-GPD domain-containing protein</fullName>
    </recommendedName>
</protein>
<evidence type="ECO:0000313" key="3">
    <source>
        <dbReference type="EMBL" id="KAK7742854.1"/>
    </source>
</evidence>
<feature type="compositionally biased region" description="Polar residues" evidence="1">
    <location>
        <begin position="38"/>
        <end position="73"/>
    </location>
</feature>
<comment type="caution">
    <text evidence="3">The sequence shown here is derived from an EMBL/GenBank/DDBJ whole genome shotgun (WGS) entry which is preliminary data.</text>
</comment>
<dbReference type="EMBL" id="JAKNSF020000001">
    <property type="protein sequence ID" value="KAK7742854.1"/>
    <property type="molecule type" value="Genomic_DNA"/>
</dbReference>
<feature type="compositionally biased region" description="Basic and acidic residues" evidence="1">
    <location>
        <begin position="451"/>
        <end position="460"/>
    </location>
</feature>
<feature type="region of interest" description="Disordered" evidence="1">
    <location>
        <begin position="451"/>
        <end position="551"/>
    </location>
</feature>
<dbReference type="SUPFAM" id="SSF48150">
    <property type="entry name" value="DNA-glycosylase"/>
    <property type="match status" value="1"/>
</dbReference>
<dbReference type="Gene3D" id="1.10.340.30">
    <property type="entry name" value="Hypothetical protein, domain 2"/>
    <property type="match status" value="1"/>
</dbReference>
<evidence type="ECO:0000313" key="4">
    <source>
        <dbReference type="Proteomes" id="UP001430848"/>
    </source>
</evidence>
<dbReference type="InterPro" id="IPR011257">
    <property type="entry name" value="DNA_glycosylase"/>
</dbReference>
<dbReference type="Proteomes" id="UP001430848">
    <property type="component" value="Unassembled WGS sequence"/>
</dbReference>
<dbReference type="SMART" id="SM00478">
    <property type="entry name" value="ENDO3c"/>
    <property type="match status" value="1"/>
</dbReference>
<dbReference type="InterPro" id="IPR003265">
    <property type="entry name" value="HhH-GPD_domain"/>
</dbReference>
<organism evidence="3 4">
    <name type="scientific">Diaporthe eres</name>
    <name type="common">Phomopsis oblonga</name>
    <dbReference type="NCBI Taxonomy" id="83184"/>
    <lineage>
        <taxon>Eukaryota</taxon>
        <taxon>Fungi</taxon>
        <taxon>Dikarya</taxon>
        <taxon>Ascomycota</taxon>
        <taxon>Pezizomycotina</taxon>
        <taxon>Sordariomycetes</taxon>
        <taxon>Sordariomycetidae</taxon>
        <taxon>Diaporthales</taxon>
        <taxon>Diaporthaceae</taxon>
        <taxon>Diaporthe</taxon>
        <taxon>Diaporthe eres species complex</taxon>
    </lineage>
</organism>
<feature type="compositionally biased region" description="Acidic residues" evidence="1">
    <location>
        <begin position="472"/>
        <end position="486"/>
    </location>
</feature>
<gene>
    <name evidence="3" type="ORF">SLS63_000422</name>
</gene>
<feature type="domain" description="HhH-GPD" evidence="2">
    <location>
        <begin position="207"/>
        <end position="425"/>
    </location>
</feature>
<dbReference type="PANTHER" id="PTHR47203:SF1">
    <property type="entry name" value="HYPOTHETICAL BASE EXCISION DNA REPAIR PROTEIN (EUROFUNG)"/>
    <property type="match status" value="1"/>
</dbReference>
<keyword evidence="4" id="KW-1185">Reference proteome</keyword>
<reference evidence="3 4" key="1">
    <citation type="submission" date="2024-02" db="EMBL/GenBank/DDBJ databases">
        <title>De novo assembly and annotation of 12 fungi associated with fruit tree decline syndrome in Ontario, Canada.</title>
        <authorList>
            <person name="Sulman M."/>
            <person name="Ellouze W."/>
            <person name="Ilyukhin E."/>
        </authorList>
    </citation>
    <scope>NUCLEOTIDE SEQUENCE [LARGE SCALE GENOMIC DNA]</scope>
    <source>
        <strain evidence="3 4">M169</strain>
    </source>
</reference>
<name>A0ABR1PQQ0_DIAER</name>
<feature type="compositionally biased region" description="Basic and acidic residues" evidence="1">
    <location>
        <begin position="519"/>
        <end position="529"/>
    </location>
</feature>
<accession>A0ABR1PQQ0</accession>
<dbReference type="PANTHER" id="PTHR47203">
    <property type="match status" value="1"/>
</dbReference>